<dbReference type="Proteomes" id="UP000278804">
    <property type="component" value="Chromosome"/>
</dbReference>
<dbReference type="InterPro" id="IPR036390">
    <property type="entry name" value="WH_DNA-bd_sf"/>
</dbReference>
<keyword evidence="6" id="KW-1185">Reference proteome</keyword>
<dbReference type="RefSeq" id="WP_125163768.1">
    <property type="nucleotide sequence ID" value="NZ_CP034234.1"/>
</dbReference>
<evidence type="ECO:0000256" key="2">
    <source>
        <dbReference type="ARBA" id="ARBA00023125"/>
    </source>
</evidence>
<dbReference type="InterPro" id="IPR036388">
    <property type="entry name" value="WH-like_DNA-bd_sf"/>
</dbReference>
<feature type="domain" description="HTH gntR-type" evidence="4">
    <location>
        <begin position="8"/>
        <end position="76"/>
    </location>
</feature>
<gene>
    <name evidence="5" type="ORF">EEI45_00870</name>
</gene>
<dbReference type="GO" id="GO:0003700">
    <property type="term" value="F:DNA-binding transcription factor activity"/>
    <property type="evidence" value="ECO:0007669"/>
    <property type="project" value="InterPro"/>
</dbReference>
<reference evidence="5 6" key="1">
    <citation type="journal article" date="2020" name="Int. J. Syst. Evol. Microbiol.">
        <title>Description of Erysipelothrix piscisicarius sp. nov., an emergent fish pathogen, and assessment of virulence using a tiger barb (Puntigrus tetrazona) infection model.</title>
        <authorList>
            <person name="Pomaranski E.K."/>
            <person name="Griffin M.J."/>
            <person name="Camus A.C."/>
            <person name="Armwood A.R."/>
            <person name="Shelley J."/>
            <person name="Waldbieser G.C."/>
            <person name="LaFrentz B.R."/>
            <person name="Garcia J.C."/>
            <person name="Yanong R."/>
            <person name="Soto E."/>
        </authorList>
    </citation>
    <scope>NUCLEOTIDE SEQUENCE [LARGE SCALE GENOMIC DNA]</scope>
    <source>
        <strain evidence="5 6">15TAL0474</strain>
    </source>
</reference>
<name>A0A3Q8S6M2_9FIRM</name>
<evidence type="ECO:0000256" key="1">
    <source>
        <dbReference type="ARBA" id="ARBA00023015"/>
    </source>
</evidence>
<keyword evidence="1" id="KW-0805">Transcription regulation</keyword>
<dbReference type="PROSITE" id="PS50949">
    <property type="entry name" value="HTH_GNTR"/>
    <property type="match status" value="1"/>
</dbReference>
<dbReference type="GO" id="GO:0003677">
    <property type="term" value="F:DNA binding"/>
    <property type="evidence" value="ECO:0007669"/>
    <property type="project" value="UniProtKB-KW"/>
</dbReference>
<dbReference type="AlphaFoldDB" id="A0A3Q8S6M2"/>
<keyword evidence="3" id="KW-0804">Transcription</keyword>
<evidence type="ECO:0000259" key="4">
    <source>
        <dbReference type="PROSITE" id="PS50949"/>
    </source>
</evidence>
<evidence type="ECO:0000256" key="3">
    <source>
        <dbReference type="ARBA" id="ARBA00023163"/>
    </source>
</evidence>
<dbReference type="PANTHER" id="PTHR38445">
    <property type="entry name" value="HTH-TYPE TRANSCRIPTIONAL REPRESSOR YTRA"/>
    <property type="match status" value="1"/>
</dbReference>
<accession>A0A3Q8S6M2</accession>
<organism evidence="5 6">
    <name type="scientific">Erysipelothrix piscisicarius</name>
    <dbReference type="NCBI Taxonomy" id="2485784"/>
    <lineage>
        <taxon>Bacteria</taxon>
        <taxon>Bacillati</taxon>
        <taxon>Bacillota</taxon>
        <taxon>Erysipelotrichia</taxon>
        <taxon>Erysipelotrichales</taxon>
        <taxon>Erysipelotrichaceae</taxon>
        <taxon>Erysipelothrix</taxon>
    </lineage>
</organism>
<dbReference type="CDD" id="cd07377">
    <property type="entry name" value="WHTH_GntR"/>
    <property type="match status" value="1"/>
</dbReference>
<dbReference type="PANTHER" id="PTHR38445:SF6">
    <property type="entry name" value="GNTR-FAMILY TRANSCRIPTIONAL REGULATOR"/>
    <property type="match status" value="1"/>
</dbReference>
<evidence type="ECO:0000313" key="5">
    <source>
        <dbReference type="EMBL" id="AZK43546.1"/>
    </source>
</evidence>
<dbReference type="Gene3D" id="1.10.10.10">
    <property type="entry name" value="Winged helix-like DNA-binding domain superfamily/Winged helix DNA-binding domain"/>
    <property type="match status" value="1"/>
</dbReference>
<keyword evidence="2" id="KW-0238">DNA-binding</keyword>
<proteinExistence type="predicted"/>
<dbReference type="SMART" id="SM00345">
    <property type="entry name" value="HTH_GNTR"/>
    <property type="match status" value="1"/>
</dbReference>
<dbReference type="KEGG" id="eri:EEI45_00870"/>
<sequence>MSLKNSSVVIYRQIIEYFELEIASGRLNAGDRIESIRALALFFKVNPNTVQKALNELERDGLIETDRTNGKFVTDKQEIIKKLRSELGRRYSVVFVEKTKTLGLDLEETISLLKNEWEVGKHE</sequence>
<dbReference type="EMBL" id="CP034234">
    <property type="protein sequence ID" value="AZK43546.1"/>
    <property type="molecule type" value="Genomic_DNA"/>
</dbReference>
<protein>
    <submittedName>
        <fullName evidence="5">GntR family transcriptional regulator</fullName>
    </submittedName>
</protein>
<evidence type="ECO:0000313" key="6">
    <source>
        <dbReference type="Proteomes" id="UP000278804"/>
    </source>
</evidence>
<dbReference type="InterPro" id="IPR000524">
    <property type="entry name" value="Tscrpt_reg_HTH_GntR"/>
</dbReference>
<dbReference type="Pfam" id="PF00392">
    <property type="entry name" value="GntR"/>
    <property type="match status" value="1"/>
</dbReference>
<dbReference type="SUPFAM" id="SSF46785">
    <property type="entry name" value="Winged helix' DNA-binding domain"/>
    <property type="match status" value="1"/>
</dbReference>